<evidence type="ECO:0000313" key="6">
    <source>
        <dbReference type="Proteomes" id="UP000264800"/>
    </source>
</evidence>
<feature type="compositionally biased region" description="Low complexity" evidence="3">
    <location>
        <begin position="282"/>
        <end position="294"/>
    </location>
</feature>
<reference evidence="5" key="2">
    <citation type="submission" date="2025-09" db="UniProtKB">
        <authorList>
            <consortium name="Ensembl"/>
        </authorList>
    </citation>
    <scope>IDENTIFICATION</scope>
</reference>
<reference evidence="5" key="1">
    <citation type="submission" date="2025-08" db="UniProtKB">
        <authorList>
            <consortium name="Ensembl"/>
        </authorList>
    </citation>
    <scope>IDENTIFICATION</scope>
</reference>
<evidence type="ECO:0000256" key="1">
    <source>
        <dbReference type="ARBA" id="ARBA00023054"/>
    </source>
</evidence>
<keyword evidence="1 2" id="KW-0175">Coiled coil</keyword>
<feature type="compositionally biased region" description="Basic residues" evidence="3">
    <location>
        <begin position="401"/>
        <end position="410"/>
    </location>
</feature>
<feature type="compositionally biased region" description="Basic and acidic residues" evidence="3">
    <location>
        <begin position="306"/>
        <end position="322"/>
    </location>
</feature>
<feature type="region of interest" description="Disordered" evidence="3">
    <location>
        <begin position="483"/>
        <end position="503"/>
    </location>
</feature>
<dbReference type="RefSeq" id="XP_017260213.1">
    <property type="nucleotide sequence ID" value="XM_017404724.3"/>
</dbReference>
<feature type="compositionally biased region" description="Low complexity" evidence="3">
    <location>
        <begin position="531"/>
        <end position="542"/>
    </location>
</feature>
<dbReference type="OMA" id="SEQNQVG"/>
<evidence type="ECO:0000256" key="2">
    <source>
        <dbReference type="SAM" id="Coils"/>
    </source>
</evidence>
<dbReference type="PANTHER" id="PTHR46349:SF2">
    <property type="entry name" value="CINGULIN-LIKE PROTEIN 1"/>
    <property type="match status" value="1"/>
</dbReference>
<name>A0A3Q3A2W1_KRYMA</name>
<feature type="region of interest" description="Disordered" evidence="3">
    <location>
        <begin position="1274"/>
        <end position="1326"/>
    </location>
</feature>
<dbReference type="PANTHER" id="PTHR46349">
    <property type="entry name" value="CINGULIN-LIKE PROTEIN 1-RELATED"/>
    <property type="match status" value="1"/>
</dbReference>
<dbReference type="CTD" id="84952"/>
<dbReference type="InterPro" id="IPR002928">
    <property type="entry name" value="Myosin_tail"/>
</dbReference>
<dbReference type="Gene3D" id="1.20.5.1160">
    <property type="entry name" value="Vasodilator-stimulated phosphoprotein"/>
    <property type="match status" value="1"/>
</dbReference>
<feature type="domain" description="Myosin tail" evidence="4">
    <location>
        <begin position="824"/>
        <end position="1273"/>
    </location>
</feature>
<sequence length="1326" mass="151789">MESYRVTGIPNSGPQRVYSQQSLSSRSQSNGAGSYGLSIRVQGIDGHPYVVLNNQDRAAQSYIDPDSNGYIDTEGSFIENYQEYDFKGDKEVVTSDPFMEYRTQKAMHYAGPQNGVTESQGKKPSTLLNFQKHPELLQPYDPETNALNLDGFHSLPSRPLPQPETGKKYQNYSSKSAVQVSRSAVQISSRGRSSSLDRSKVPGQQEKRQPSPLSRRTADTETSLPNLKPQSLPQSHVAQPQTRSQPQQGQPQFKPFLTNLNPTQSKPASKTQPAPVAQPQPSTVSSTSTEQSKTPTSMSSTNSSLERSHRDPDILHLRRSDSSEPVLQSSSRTRHASLSSTNKPSMDDQMDALYADTINRHENRRYIPFKPGSGRDIDTGSGPGVDELIDKFDGKNGSSQRRGRAGRRNRINPEDRKRSRSVDSALGLRNDSSYMDEFDQYRGTSMEHVLLPSQLRMQKTASSQNSWSTVVDGKEGASLRAISAPGSPQSTISKGASSIQGYKKAQTRPSLLSLRNNEEIASSAVKVSTSSLSTSLAKSSSPADKKPSVEAEVQATPDLLRGQQELSQQTHEETAKQILFNYLKDGSNDNDETTKKKVNLVFEKIQTLKSRATASAQSDNKSVDLAAQTKELQEQNAELEKEIVKLKRQLDEQITKSHADKRTAAGLKELQQELQRSLDECKRLKEKLTKMEVDLQTTVEELFQVKMEREQYQTEIRDMQDQLSEMHDELDSAKRSAVDDEKDILMTDMMQLKVEMQEVLLAKEEQEELLRRRERELAALKGALKEEVSAHDQEVDNMKEQYEKEISRLQSSLEDTKQSSAVAVREKAEVEAAKSAAEGQAGWLTQEIERLRRRTNELENEVAKLNRIIDEAKLQESRLGDKVGRLEREKKQLEESLGEIKEQEEEMSRANRALTLRLEDVQRNFTKLSSQHKELEERLQEEKTQKEQFKNMKNSIEDERRLLDRTVEKLQKEMNDIVEASQTSTRELQEQIDIYKEKNRRELTELQRLLKQRGQELEEFMMTTKTLQEELLLREQDLRQCQRDRDEALLREKTLEKKVHDLEMETEKSGQNKEDKSRQFKLMEDRIAQLELDLEEERQTGDQLMDRVDRGREQVEQMRNELLQERANKQDLECDKMALERQNKDLKSRVSYLEGSHKLNKEGQVSQLEARIQELEEQLEGEERERANLQLSNRRLERKVKEVMMQVEEEHHVMQDQKDQLNLRLKALKRQVDEAEEEIDRLEHGKKKLQRDLDEQLEANEQLQSQLKALKNEIRRKSSSAPLLNNLDDDDDDDDDDEDIGTDRETYFSSSMGYKRSSQENSLSTL</sequence>
<feature type="region of interest" description="Disordered" evidence="3">
    <location>
        <begin position="1"/>
        <end position="36"/>
    </location>
</feature>
<accession>A0A3Q3A2W1</accession>
<dbReference type="GeneTree" id="ENSGT00940000154489"/>
<evidence type="ECO:0000313" key="5">
    <source>
        <dbReference type="Ensembl" id="ENSKMAP00000010621.1"/>
    </source>
</evidence>
<dbReference type="Ensembl" id="ENSKMAT00000010783.1">
    <property type="protein sequence ID" value="ENSKMAP00000010621.1"/>
    <property type="gene ID" value="ENSKMAG00000007968.1"/>
</dbReference>
<feature type="coiled-coil region" evidence="2">
    <location>
        <begin position="622"/>
        <end position="1012"/>
    </location>
</feature>
<dbReference type="Gene3D" id="6.10.250.2420">
    <property type="match status" value="1"/>
</dbReference>
<feature type="region of interest" description="Disordered" evidence="3">
    <location>
        <begin position="364"/>
        <end position="424"/>
    </location>
</feature>
<dbReference type="Proteomes" id="UP000264800">
    <property type="component" value="Unplaced"/>
</dbReference>
<feature type="compositionally biased region" description="Basic and acidic residues" evidence="3">
    <location>
        <begin position="195"/>
        <end position="209"/>
    </location>
</feature>
<dbReference type="OrthoDB" id="6108017at2759"/>
<dbReference type="GO" id="GO:0150105">
    <property type="term" value="P:protein localization to cell-cell junction"/>
    <property type="evidence" value="ECO:0007669"/>
    <property type="project" value="TreeGrafter"/>
</dbReference>
<dbReference type="STRING" id="37003.ENSKMAP00000010621"/>
<feature type="compositionally biased region" description="Polar residues" evidence="3">
    <location>
        <begin position="168"/>
        <end position="187"/>
    </location>
</feature>
<protein>
    <submittedName>
        <fullName evidence="5">Cingulin-like 1</fullName>
    </submittedName>
</protein>
<feature type="compositionally biased region" description="Polar residues" evidence="3">
    <location>
        <begin position="295"/>
        <end position="305"/>
    </location>
</feature>
<proteinExistence type="predicted"/>
<feature type="compositionally biased region" description="Polar residues" evidence="3">
    <location>
        <begin position="9"/>
        <end position="18"/>
    </location>
</feature>
<keyword evidence="6" id="KW-1185">Reference proteome</keyword>
<dbReference type="GO" id="GO:0016459">
    <property type="term" value="C:myosin complex"/>
    <property type="evidence" value="ECO:0007669"/>
    <property type="project" value="InterPro"/>
</dbReference>
<feature type="compositionally biased region" description="Acidic residues" evidence="3">
    <location>
        <begin position="1287"/>
        <end position="1300"/>
    </location>
</feature>
<feature type="region of interest" description="Disordered" evidence="3">
    <location>
        <begin position="138"/>
        <end position="349"/>
    </location>
</feature>
<dbReference type="KEGG" id="kmr:108229065"/>
<feature type="compositionally biased region" description="Polar residues" evidence="3">
    <location>
        <begin position="258"/>
        <end position="272"/>
    </location>
</feature>
<evidence type="ECO:0000259" key="4">
    <source>
        <dbReference type="Pfam" id="PF01576"/>
    </source>
</evidence>
<evidence type="ECO:0000256" key="3">
    <source>
        <dbReference type="SAM" id="MobiDB-lite"/>
    </source>
</evidence>
<feature type="compositionally biased region" description="Basic and acidic residues" evidence="3">
    <location>
        <begin position="411"/>
        <end position="421"/>
    </location>
</feature>
<organism evidence="5 6">
    <name type="scientific">Kryptolebias marmoratus</name>
    <name type="common">Mangrove killifish</name>
    <name type="synonym">Rivulus marmoratus</name>
    <dbReference type="NCBI Taxonomy" id="37003"/>
    <lineage>
        <taxon>Eukaryota</taxon>
        <taxon>Metazoa</taxon>
        <taxon>Chordata</taxon>
        <taxon>Craniata</taxon>
        <taxon>Vertebrata</taxon>
        <taxon>Euteleostomi</taxon>
        <taxon>Actinopterygii</taxon>
        <taxon>Neopterygii</taxon>
        <taxon>Teleostei</taxon>
        <taxon>Neoteleostei</taxon>
        <taxon>Acanthomorphata</taxon>
        <taxon>Ovalentaria</taxon>
        <taxon>Atherinomorphae</taxon>
        <taxon>Cyprinodontiformes</taxon>
        <taxon>Rivulidae</taxon>
        <taxon>Kryptolebias</taxon>
    </lineage>
</organism>
<dbReference type="Pfam" id="PF01576">
    <property type="entry name" value="Myosin_tail_1"/>
    <property type="match status" value="1"/>
</dbReference>
<feature type="compositionally biased region" description="Low complexity" evidence="3">
    <location>
        <begin position="19"/>
        <end position="29"/>
    </location>
</feature>
<feature type="compositionally biased region" description="Polar residues" evidence="3">
    <location>
        <begin position="220"/>
        <end position="238"/>
    </location>
</feature>
<feature type="compositionally biased region" description="Polar residues" evidence="3">
    <location>
        <begin position="486"/>
        <end position="500"/>
    </location>
</feature>
<dbReference type="GeneID" id="108229065"/>
<feature type="compositionally biased region" description="Low complexity" evidence="3">
    <location>
        <begin position="239"/>
        <end position="255"/>
    </location>
</feature>
<feature type="region of interest" description="Disordered" evidence="3">
    <location>
        <begin position="531"/>
        <end position="552"/>
    </location>
</feature>
<dbReference type="GO" id="GO:0005923">
    <property type="term" value="C:bicellular tight junction"/>
    <property type="evidence" value="ECO:0007669"/>
    <property type="project" value="TreeGrafter"/>
</dbReference>